<accession>A0A1S3EVX7</accession>
<dbReference type="GeneID" id="105983273"/>
<organism evidence="2 3">
    <name type="scientific">Dipodomys ordii</name>
    <name type="common">Ord's kangaroo rat</name>
    <dbReference type="NCBI Taxonomy" id="10020"/>
    <lineage>
        <taxon>Eukaryota</taxon>
        <taxon>Metazoa</taxon>
        <taxon>Chordata</taxon>
        <taxon>Craniata</taxon>
        <taxon>Vertebrata</taxon>
        <taxon>Euteleostomi</taxon>
        <taxon>Mammalia</taxon>
        <taxon>Eutheria</taxon>
        <taxon>Euarchontoglires</taxon>
        <taxon>Glires</taxon>
        <taxon>Rodentia</taxon>
        <taxon>Castorimorpha</taxon>
        <taxon>Heteromyidae</taxon>
        <taxon>Dipodomyinae</taxon>
        <taxon>Dipodomys</taxon>
    </lineage>
</organism>
<dbReference type="Proteomes" id="UP000081671">
    <property type="component" value="Unplaced"/>
</dbReference>
<dbReference type="PANTHER" id="PTHR37885">
    <property type="entry name" value="CMT1A DUPLICATED REGION TRANSCRIPT 4 PROTEIN"/>
    <property type="match status" value="1"/>
</dbReference>
<proteinExistence type="predicted"/>
<evidence type="ECO:0000313" key="2">
    <source>
        <dbReference type="Proteomes" id="UP000081671"/>
    </source>
</evidence>
<dbReference type="InterPro" id="IPR029185">
    <property type="entry name" value="CDRT4"/>
</dbReference>
<name>A0A1S3EVX7_DIPOR</name>
<dbReference type="OrthoDB" id="9831498at2759"/>
<evidence type="ECO:0000313" key="3">
    <source>
        <dbReference type="RefSeq" id="XP_012868566.1"/>
    </source>
</evidence>
<feature type="region of interest" description="Disordered" evidence="1">
    <location>
        <begin position="60"/>
        <end position="85"/>
    </location>
</feature>
<dbReference type="PANTHER" id="PTHR37885:SF1">
    <property type="entry name" value="CMT1A DUPLICATED REGION TRANSCRIPT 4 PROTEIN"/>
    <property type="match status" value="1"/>
</dbReference>
<dbReference type="AlphaFoldDB" id="A0A1S3EVX7"/>
<keyword evidence="2" id="KW-1185">Reference proteome</keyword>
<sequence>MEKELKTSGLTENIGLPQQLLEKHDPWPAYVTYTSPIVKKLIEKSKIREVEYARILEENRQLAKSSKSSSSTQLKRKKSSKPSVELTLQDALSETMLSIWGAFPLSVIGSTITPEPMNLQMESRENPTIKYNKIIFARKPMTRKLPYSSLQASKEKHDKN</sequence>
<gene>
    <name evidence="3" type="primary">Cdrt4</name>
</gene>
<reference evidence="3" key="1">
    <citation type="submission" date="2025-08" db="UniProtKB">
        <authorList>
            <consortium name="RefSeq"/>
        </authorList>
    </citation>
    <scope>IDENTIFICATION</scope>
    <source>
        <tissue evidence="3">Kidney</tissue>
    </source>
</reference>
<evidence type="ECO:0000256" key="1">
    <source>
        <dbReference type="SAM" id="MobiDB-lite"/>
    </source>
</evidence>
<dbReference type="KEGG" id="dord:105983273"/>
<dbReference type="CTD" id="284040"/>
<feature type="compositionally biased region" description="Low complexity" evidence="1">
    <location>
        <begin position="64"/>
        <end position="73"/>
    </location>
</feature>
<dbReference type="InParanoid" id="A0A1S3EVX7"/>
<dbReference type="RefSeq" id="XP_012868566.1">
    <property type="nucleotide sequence ID" value="XM_013013112.1"/>
</dbReference>
<dbReference type="STRING" id="10020.ENSDORP00000024109"/>
<dbReference type="Pfam" id="PF15213">
    <property type="entry name" value="CDRT4"/>
    <property type="match status" value="1"/>
</dbReference>
<protein>
    <submittedName>
        <fullName evidence="3">CMT1A duplicated region transcript 4 protein</fullName>
    </submittedName>
</protein>